<evidence type="ECO:0000313" key="1">
    <source>
        <dbReference type="EMBL" id="MDE8653395.1"/>
    </source>
</evidence>
<reference evidence="1 2" key="1">
    <citation type="submission" date="2023-03" db="EMBL/GenBank/DDBJ databases">
        <title>NovoSphingobium album sp. nov. isolated from polycyclic aromatic hydrocarbons- and heavy-metal polluted soil.</title>
        <authorList>
            <person name="Liu Z."/>
            <person name="Wang K."/>
        </authorList>
    </citation>
    <scope>NUCLEOTIDE SEQUENCE [LARGE SCALE GENOMIC DNA]</scope>
    <source>
        <strain evidence="1 2">H3SJ31-1</strain>
    </source>
</reference>
<dbReference type="Proteomes" id="UP001216253">
    <property type="component" value="Unassembled WGS sequence"/>
</dbReference>
<proteinExistence type="predicted"/>
<dbReference type="InterPro" id="IPR036390">
    <property type="entry name" value="WH_DNA-bd_sf"/>
</dbReference>
<dbReference type="Pfam" id="PF25212">
    <property type="entry name" value="HVO_A0114"/>
    <property type="match status" value="1"/>
</dbReference>
<organism evidence="1 2">
    <name type="scientific">Novosphingobium album</name>
    <name type="common">ex Liu et al. 2023</name>
    <dbReference type="NCBI Taxonomy" id="3031130"/>
    <lineage>
        <taxon>Bacteria</taxon>
        <taxon>Pseudomonadati</taxon>
        <taxon>Pseudomonadota</taxon>
        <taxon>Alphaproteobacteria</taxon>
        <taxon>Sphingomonadales</taxon>
        <taxon>Sphingomonadaceae</taxon>
        <taxon>Novosphingobium</taxon>
    </lineage>
</organism>
<accession>A0ABT5WU29</accession>
<dbReference type="SUPFAM" id="SSF46785">
    <property type="entry name" value="Winged helix' DNA-binding domain"/>
    <property type="match status" value="1"/>
</dbReference>
<dbReference type="EMBL" id="JARESE010000060">
    <property type="protein sequence ID" value="MDE8653395.1"/>
    <property type="molecule type" value="Genomic_DNA"/>
</dbReference>
<dbReference type="Gene3D" id="1.10.10.10">
    <property type="entry name" value="Winged helix-like DNA-binding domain superfamily/Winged helix DNA-binding domain"/>
    <property type="match status" value="1"/>
</dbReference>
<keyword evidence="2" id="KW-1185">Reference proteome</keyword>
<comment type="caution">
    <text evidence="1">The sequence shown here is derived from an EMBL/GenBank/DDBJ whole genome shotgun (WGS) entry which is preliminary data.</text>
</comment>
<evidence type="ECO:0000313" key="2">
    <source>
        <dbReference type="Proteomes" id="UP001216253"/>
    </source>
</evidence>
<sequence length="123" mass="13812">MTTLKIGIASPADYKARTMAIARGELKQSAQGPKVWFTSIESLAKVLSDRNRELLALIAKEKPESLQALVERTGRAKSNLSRTLKTMERYGLVRFEKRPNRALAPRVNYDDIRLDLSLRAQAA</sequence>
<dbReference type="InterPro" id="IPR036388">
    <property type="entry name" value="WH-like_DNA-bd_sf"/>
</dbReference>
<gene>
    <name evidence="1" type="ORF">PYV00_16980</name>
</gene>
<name>A0ABT5WU29_9SPHN</name>
<protein>
    <submittedName>
        <fullName evidence="1">Helix-turn-helix domain-containing protein</fullName>
    </submittedName>
</protein>